<sequence>MELEPVDVTDCAKTAEAASKHPSRNRYAQLSQGLLWLNERAWPLGGSILLIAGIYLFQYIQVEKIPLSITSSAVVAALPAMFAMLVFVIAMLGALIVMPAFILFQRLNDSGERLSDHLSFDRGKSGLTPLHRRLILHWLYGVLLLGLFVWVIGAFAAYGYTSGGWIVGMVGLGMLTLLGHAWIITRVWKTRVSFEFWFACVMSALVQWVAILNVTVVVARSVSEYVDDVWLFLPFMLLELIVLWLIQLGGAYFVVVMRRHEHPVAHAALAAMVVIFVVGLIPQASAKLAGVTLQLPSSGARNCTVMTWAPGTQLLGAIKDPENPGSSIRLRLLAEADGMYIVRPWRTVSKAVQFVPRSSVTGIDDCAPEPKAENASR</sequence>
<dbReference type="OrthoDB" id="6821223at2"/>
<name>A0A1H0HYD0_PSERE</name>
<proteinExistence type="predicted"/>
<feature type="transmembrane region" description="Helical" evidence="1">
    <location>
        <begin position="41"/>
        <end position="60"/>
    </location>
</feature>
<feature type="transmembrane region" description="Helical" evidence="1">
    <location>
        <begin position="164"/>
        <end position="184"/>
    </location>
</feature>
<keyword evidence="1" id="KW-1133">Transmembrane helix</keyword>
<feature type="transmembrane region" description="Helical" evidence="1">
    <location>
        <begin position="134"/>
        <end position="158"/>
    </location>
</feature>
<accession>A0A1H0HYD0</accession>
<protein>
    <submittedName>
        <fullName evidence="3">Uncharacterized protein</fullName>
    </submittedName>
</protein>
<feature type="transmembrane region" description="Helical" evidence="1">
    <location>
        <begin position="196"/>
        <end position="219"/>
    </location>
</feature>
<feature type="transmembrane region" description="Helical" evidence="1">
    <location>
        <begin position="267"/>
        <end position="286"/>
    </location>
</feature>
<feature type="transmembrane region" description="Helical" evidence="1">
    <location>
        <begin position="231"/>
        <end position="255"/>
    </location>
</feature>
<evidence type="ECO:0000313" key="5">
    <source>
        <dbReference type="Proteomes" id="UP000460142"/>
    </source>
</evidence>
<evidence type="ECO:0000313" key="3">
    <source>
        <dbReference type="EMBL" id="SDO24143.1"/>
    </source>
</evidence>
<keyword evidence="1" id="KW-0472">Membrane</keyword>
<dbReference type="Proteomes" id="UP000198549">
    <property type="component" value="Chromosome I"/>
</dbReference>
<dbReference type="Proteomes" id="UP000460142">
    <property type="component" value="Unassembled WGS sequence"/>
</dbReference>
<keyword evidence="1" id="KW-0812">Transmembrane</keyword>
<gene>
    <name evidence="2" type="ORF">F7R15_08875</name>
    <name evidence="3" type="ORF">SAMN04490202_0281</name>
</gene>
<reference evidence="3 4" key="1">
    <citation type="submission" date="2016-10" db="EMBL/GenBank/DDBJ databases">
        <authorList>
            <person name="de Groot N.N."/>
        </authorList>
    </citation>
    <scope>NUCLEOTIDE SEQUENCE [LARGE SCALE GENOMIC DNA]</scope>
    <source>
        <strain evidence="3 4">BS3776</strain>
    </source>
</reference>
<dbReference type="AlphaFoldDB" id="A0A1H0HYD0"/>
<feature type="transmembrane region" description="Helical" evidence="1">
    <location>
        <begin position="80"/>
        <end position="104"/>
    </location>
</feature>
<dbReference type="EMBL" id="LT629709">
    <property type="protein sequence ID" value="SDO24143.1"/>
    <property type="molecule type" value="Genomic_DNA"/>
</dbReference>
<dbReference type="EMBL" id="VZPS01000004">
    <property type="protein sequence ID" value="KAB0486963.1"/>
    <property type="molecule type" value="Genomic_DNA"/>
</dbReference>
<evidence type="ECO:0000256" key="1">
    <source>
        <dbReference type="SAM" id="Phobius"/>
    </source>
</evidence>
<dbReference type="RefSeq" id="WP_083659304.1">
    <property type="nucleotide sequence ID" value="NZ_LT629709.1"/>
</dbReference>
<reference evidence="2 5" key="2">
    <citation type="submission" date="2019-09" db="EMBL/GenBank/DDBJ databases">
        <title>Draft genome sequences of 48 bacterial type strains from the CCUG.</title>
        <authorList>
            <person name="Tunovic T."/>
            <person name="Pineiro-Iglesias B."/>
            <person name="Unosson C."/>
            <person name="Inganas E."/>
            <person name="Ohlen M."/>
            <person name="Cardew S."/>
            <person name="Jensie-Markopoulos S."/>
            <person name="Salva-Serra F."/>
            <person name="Jaen-Luchoro D."/>
            <person name="Karlsson R."/>
            <person name="Svensson-Stadler L."/>
            <person name="Chun J."/>
            <person name="Moore E."/>
        </authorList>
    </citation>
    <scope>NUCLEOTIDE SEQUENCE [LARGE SCALE GENOMIC DNA]</scope>
    <source>
        <strain evidence="2 5">CCUG 53116</strain>
    </source>
</reference>
<evidence type="ECO:0000313" key="4">
    <source>
        <dbReference type="Proteomes" id="UP000198549"/>
    </source>
</evidence>
<evidence type="ECO:0000313" key="2">
    <source>
        <dbReference type="EMBL" id="KAB0486963.1"/>
    </source>
</evidence>
<organism evidence="3 4">
    <name type="scientific">Pseudomonas reinekei</name>
    <dbReference type="NCBI Taxonomy" id="395598"/>
    <lineage>
        <taxon>Bacteria</taxon>
        <taxon>Pseudomonadati</taxon>
        <taxon>Pseudomonadota</taxon>
        <taxon>Gammaproteobacteria</taxon>
        <taxon>Pseudomonadales</taxon>
        <taxon>Pseudomonadaceae</taxon>
        <taxon>Pseudomonas</taxon>
    </lineage>
</organism>